<dbReference type="Proteomes" id="UP000095283">
    <property type="component" value="Unplaced"/>
</dbReference>
<keyword evidence="1" id="KW-0812">Transmembrane</keyword>
<name>A0A1I7WB72_HETBA</name>
<accession>A0A1I7WB72</accession>
<feature type="transmembrane region" description="Helical" evidence="1">
    <location>
        <begin position="52"/>
        <end position="73"/>
    </location>
</feature>
<reference evidence="3" key="1">
    <citation type="submission" date="2016-11" db="UniProtKB">
        <authorList>
            <consortium name="WormBaseParasite"/>
        </authorList>
    </citation>
    <scope>IDENTIFICATION</scope>
</reference>
<evidence type="ECO:0000256" key="1">
    <source>
        <dbReference type="SAM" id="Phobius"/>
    </source>
</evidence>
<dbReference type="WBParaSite" id="Hba_01953">
    <property type="protein sequence ID" value="Hba_01953"/>
    <property type="gene ID" value="Hba_01953"/>
</dbReference>
<evidence type="ECO:0000313" key="3">
    <source>
        <dbReference type="WBParaSite" id="Hba_01953"/>
    </source>
</evidence>
<evidence type="ECO:0000313" key="2">
    <source>
        <dbReference type="Proteomes" id="UP000095283"/>
    </source>
</evidence>
<keyword evidence="1" id="KW-1133">Transmembrane helix</keyword>
<sequence>MRGDDAISLNRFLSSGYYFVCATLERKLSWADSCEIIVSFMSFSNIGFTDQIFFLNIANISIVIFMTFTWMILDRYQAFIYKREDVIIVIFSSPFCNITESATRLNNYYPLQRIARAPQPNTALLVPYPRVGKRSRFSDEVKSNERFYPRNHNERHLYVARIGKRALVHAARMRK</sequence>
<keyword evidence="2" id="KW-1185">Reference proteome</keyword>
<protein>
    <submittedName>
        <fullName evidence="3">7TM_GPCR_Srx domain-containing protein</fullName>
    </submittedName>
</protein>
<keyword evidence="1" id="KW-0472">Membrane</keyword>
<organism evidence="2 3">
    <name type="scientific">Heterorhabditis bacteriophora</name>
    <name type="common">Entomopathogenic nematode worm</name>
    <dbReference type="NCBI Taxonomy" id="37862"/>
    <lineage>
        <taxon>Eukaryota</taxon>
        <taxon>Metazoa</taxon>
        <taxon>Ecdysozoa</taxon>
        <taxon>Nematoda</taxon>
        <taxon>Chromadorea</taxon>
        <taxon>Rhabditida</taxon>
        <taxon>Rhabditina</taxon>
        <taxon>Rhabditomorpha</taxon>
        <taxon>Strongyloidea</taxon>
        <taxon>Heterorhabditidae</taxon>
        <taxon>Heterorhabditis</taxon>
    </lineage>
</organism>
<proteinExistence type="predicted"/>
<dbReference type="AlphaFoldDB" id="A0A1I7WB72"/>